<feature type="compositionally biased region" description="Low complexity" evidence="3">
    <location>
        <begin position="593"/>
        <end position="610"/>
    </location>
</feature>
<feature type="compositionally biased region" description="Low complexity" evidence="3">
    <location>
        <begin position="96"/>
        <end position="115"/>
    </location>
</feature>
<dbReference type="GO" id="GO:0003677">
    <property type="term" value="F:DNA binding"/>
    <property type="evidence" value="ECO:0007669"/>
    <property type="project" value="UniProtKB-KW"/>
</dbReference>
<feature type="compositionally biased region" description="Polar residues" evidence="3">
    <location>
        <begin position="413"/>
        <end position="425"/>
    </location>
</feature>
<feature type="compositionally biased region" description="Low complexity" evidence="3">
    <location>
        <begin position="275"/>
        <end position="285"/>
    </location>
</feature>
<feature type="region of interest" description="Disordered" evidence="3">
    <location>
        <begin position="75"/>
        <end position="125"/>
    </location>
</feature>
<dbReference type="GO" id="GO:0035267">
    <property type="term" value="C:NuA4 histone acetyltransferase complex"/>
    <property type="evidence" value="ECO:0007669"/>
    <property type="project" value="TreeGrafter"/>
</dbReference>
<feature type="compositionally biased region" description="Low complexity" evidence="3">
    <location>
        <begin position="238"/>
        <end position="252"/>
    </location>
</feature>
<dbReference type="PANTHER" id="PTHR15398:SF4">
    <property type="entry name" value="BROMODOMAIN-CONTAINING PROTEIN 8 ISOFORM X1"/>
    <property type="match status" value="1"/>
</dbReference>
<dbReference type="GO" id="GO:0006325">
    <property type="term" value="P:chromatin organization"/>
    <property type="evidence" value="ECO:0007669"/>
    <property type="project" value="UniProtKB-ARBA"/>
</dbReference>
<accession>A0A167QC30</accession>
<feature type="compositionally biased region" description="Polar residues" evidence="3">
    <location>
        <begin position="702"/>
        <end position="712"/>
    </location>
</feature>
<feature type="region of interest" description="Disordered" evidence="3">
    <location>
        <begin position="223"/>
        <end position="820"/>
    </location>
</feature>
<feature type="compositionally biased region" description="Acidic residues" evidence="3">
    <location>
        <begin position="775"/>
        <end position="785"/>
    </location>
</feature>
<dbReference type="Pfam" id="PF00439">
    <property type="entry name" value="Bromodomain"/>
    <property type="match status" value="1"/>
</dbReference>
<evidence type="ECO:0000313" key="6">
    <source>
        <dbReference type="Proteomes" id="UP000076874"/>
    </source>
</evidence>
<feature type="compositionally biased region" description="Pro residues" evidence="3">
    <location>
        <begin position="479"/>
        <end position="488"/>
    </location>
</feature>
<sequence>MNTSAASFTPLESLLLFQSILKYGFDADAFVRISATLKNNAFLRSDHRYNADRLRPESLQQLFLHLFQEELVSIEDDGQQQQPQHHRPQSNGDRVSTSPSGSGPPTSGSASPTASSRKRKLPNPSLSTLHHAHAHVEHLPTLVERLYARYRDHVVAAIREDEQRIEKVQKEIAKLEREEQEDERQQQQQREQQQQQREQQEQQQRLLLQQQQQRLQEQQRQQKAQVEAENARQREEQPASAVGAAVAASAPKPADHPSPGPNGQGLVPRLPIAPVPGAAVAPTGGKPLNDSAPPVVAPTPISAGTAKPQLLAASPRPGSPAVPATTPTGQRTPITTGAPLLPATTRPAPQAPPGMSESVPPKSRPPSLPPPVSLAHKPSPPSSSPPVPPSTALQPPPATQGTAAPTHVGPSPVLSTKSPGVSASQPAGPASPVALPPPSAAPQRLPPNQPLVQPKQQQQRQQQPPNQVPPLQPAVRTPQPFPGAPPVVVPSTPGARPLAPSVSGAVQPRLQTPQQAPRQPGAQLSQAGSELRAESPRPVLPASQKPTPAAALPLPAQQQQPQPQQPQANVFPAASAAAPPPSVAAVTPGTSFALPPHAAAAAREQAQQKPAHPPSLPEHVRAFASRTPTPVQSPRPGLPHTPLQVTTAGFIPRGSGTRWKSTDLTPSTPGPDVGDMPSPAYEPLSPVRSSATARIGTAEGNAGSSVSPTTAATLLRQPRHLRRPHPPKPGQSRSDVTGPRPRGRPPRLPRHQVEAEDSNLVGIKNEVSTPRAFDDGLETPGEETTMDTRSLKRKRDESVDFVLSPEKPGPSLAARRRLVGPSTPPTHVLWMRGFPKISSSALDQISSHRYANMFAHKIRDRDAPGYGNIVRHPVDLKSIRMAISQGNKAATAVAASLPESDQAGASVWLPISEDLVPPRGIINSSQLESELVHMFANAIMYNPDSHRGPGPAFMACEPADDDHAGAGAGDTSGLGGNPRYQVDEDGVVNDTRDMYVEVEKLLSEMRSAEKQRGVPPPPPGAKGLDLPIDDADVAALEVDNDNDNDNDNGGHGHGRSGHQGSYGGGGGDEKGEDAADGTEVSAADTDAEGSGTVKRRRIMRGQ</sequence>
<feature type="domain" description="Bromo" evidence="4">
    <location>
        <begin position="846"/>
        <end position="949"/>
    </location>
</feature>
<dbReference type="EMBL" id="AZHD01000014">
    <property type="protein sequence ID" value="OAA57499.1"/>
    <property type="molecule type" value="Genomic_DNA"/>
</dbReference>
<feature type="compositionally biased region" description="Low complexity" evidence="3">
    <location>
        <begin position="548"/>
        <end position="577"/>
    </location>
</feature>
<dbReference type="Gene3D" id="1.20.920.10">
    <property type="entry name" value="Bromodomain-like"/>
    <property type="match status" value="1"/>
</dbReference>
<feature type="compositionally biased region" description="Polar residues" evidence="3">
    <location>
        <begin position="658"/>
        <end position="667"/>
    </location>
</feature>
<keyword evidence="5" id="KW-0238">DNA-binding</keyword>
<evidence type="ECO:0000256" key="1">
    <source>
        <dbReference type="ARBA" id="ARBA00023117"/>
    </source>
</evidence>
<dbReference type="STRING" id="1081102.A0A167QC30"/>
<dbReference type="OrthoDB" id="21449at2759"/>
<dbReference type="InterPro" id="IPR036427">
    <property type="entry name" value="Bromodomain-like_sf"/>
</dbReference>
<feature type="compositionally biased region" description="Low complexity" evidence="3">
    <location>
        <begin position="450"/>
        <end position="465"/>
    </location>
</feature>
<feature type="compositionally biased region" description="Polar residues" evidence="3">
    <location>
        <begin position="509"/>
        <end position="528"/>
    </location>
</feature>
<feature type="compositionally biased region" description="Low complexity" evidence="3">
    <location>
        <begin position="325"/>
        <end position="348"/>
    </location>
</feature>
<evidence type="ECO:0000256" key="2">
    <source>
        <dbReference type="PROSITE-ProRule" id="PRU00035"/>
    </source>
</evidence>
<name>A0A167QC30_9HYPO</name>
<feature type="compositionally biased region" description="Pro residues" evidence="3">
    <location>
        <begin position="434"/>
        <end position="449"/>
    </location>
</feature>
<feature type="compositionally biased region" description="Basic residues" evidence="3">
    <location>
        <begin position="717"/>
        <end position="726"/>
    </location>
</feature>
<evidence type="ECO:0000256" key="3">
    <source>
        <dbReference type="SAM" id="MobiDB-lite"/>
    </source>
</evidence>
<proteinExistence type="predicted"/>
<feature type="compositionally biased region" description="Gly residues" evidence="3">
    <location>
        <begin position="966"/>
        <end position="976"/>
    </location>
</feature>
<keyword evidence="1 2" id="KW-0103">Bromodomain</keyword>
<evidence type="ECO:0000259" key="4">
    <source>
        <dbReference type="PROSITE" id="PS50014"/>
    </source>
</evidence>
<dbReference type="PANTHER" id="PTHR15398">
    <property type="entry name" value="BROMODOMAIN-CONTAINING PROTEIN 8"/>
    <property type="match status" value="1"/>
</dbReference>
<dbReference type="Proteomes" id="UP000076874">
    <property type="component" value="Unassembled WGS sequence"/>
</dbReference>
<feature type="region of interest" description="Disordered" evidence="3">
    <location>
        <begin position="957"/>
        <end position="990"/>
    </location>
</feature>
<reference evidence="5 6" key="1">
    <citation type="journal article" date="2016" name="Genome Biol. Evol.">
        <title>Divergent and convergent evolution of fungal pathogenicity.</title>
        <authorList>
            <person name="Shang Y."/>
            <person name="Xiao G."/>
            <person name="Zheng P."/>
            <person name="Cen K."/>
            <person name="Zhan S."/>
            <person name="Wang C."/>
        </authorList>
    </citation>
    <scope>NUCLEOTIDE SEQUENCE [LARGE SCALE GENOMIC DNA]</scope>
    <source>
        <strain evidence="5 6">RCEF 264</strain>
    </source>
</reference>
<dbReference type="InterPro" id="IPR001487">
    <property type="entry name" value="Bromodomain"/>
</dbReference>
<feature type="compositionally biased region" description="Basic residues" evidence="3">
    <location>
        <begin position="741"/>
        <end position="750"/>
    </location>
</feature>
<dbReference type="AlphaFoldDB" id="A0A167QC30"/>
<feature type="compositionally biased region" description="Pro residues" evidence="3">
    <location>
        <begin position="362"/>
        <end position="398"/>
    </location>
</feature>
<dbReference type="SUPFAM" id="SSF47370">
    <property type="entry name" value="Bromodomain"/>
    <property type="match status" value="1"/>
</dbReference>
<protein>
    <submittedName>
        <fullName evidence="5">Hmg-i/hmg-y, DNA-binding protein</fullName>
    </submittedName>
</protein>
<gene>
    <name evidence="5" type="ORF">SPI_07158</name>
</gene>
<evidence type="ECO:0000313" key="5">
    <source>
        <dbReference type="EMBL" id="OAA57499.1"/>
    </source>
</evidence>
<dbReference type="PROSITE" id="PS50014">
    <property type="entry name" value="BROMODOMAIN_2"/>
    <property type="match status" value="1"/>
</dbReference>
<organism evidence="5 6">
    <name type="scientific">Niveomyces insectorum RCEF 264</name>
    <dbReference type="NCBI Taxonomy" id="1081102"/>
    <lineage>
        <taxon>Eukaryota</taxon>
        <taxon>Fungi</taxon>
        <taxon>Dikarya</taxon>
        <taxon>Ascomycota</taxon>
        <taxon>Pezizomycotina</taxon>
        <taxon>Sordariomycetes</taxon>
        <taxon>Hypocreomycetidae</taxon>
        <taxon>Hypocreales</taxon>
        <taxon>Cordycipitaceae</taxon>
        <taxon>Niveomyces</taxon>
    </lineage>
</organism>
<feature type="region of interest" description="Disordered" evidence="3">
    <location>
        <begin position="1006"/>
        <end position="1102"/>
    </location>
</feature>
<feature type="compositionally biased region" description="Acidic residues" evidence="3">
    <location>
        <begin position="1027"/>
        <end position="1046"/>
    </location>
</feature>
<comment type="caution">
    <text evidence="5">The sequence shown here is derived from an EMBL/GenBank/DDBJ whole genome shotgun (WGS) entry which is preliminary data.</text>
</comment>
<feature type="compositionally biased region" description="Basic residues" evidence="3">
    <location>
        <begin position="1093"/>
        <end position="1102"/>
    </location>
</feature>
<keyword evidence="6" id="KW-1185">Reference proteome</keyword>